<feature type="transmembrane region" description="Helical" evidence="2">
    <location>
        <begin position="33"/>
        <end position="54"/>
    </location>
</feature>
<dbReference type="Pfam" id="PF06744">
    <property type="entry name" value="IcmF_C"/>
    <property type="match status" value="1"/>
</dbReference>
<dbReference type="NCBIfam" id="TIGR03348">
    <property type="entry name" value="VI_IcmF"/>
    <property type="match status" value="1"/>
</dbReference>
<dbReference type="InterPro" id="IPR025743">
    <property type="entry name" value="TssM1_N"/>
</dbReference>
<name>A0ABM8S0H2_9BACT</name>
<dbReference type="EMBL" id="CAJNBJ010000017">
    <property type="protein sequence ID" value="CAE6781965.1"/>
    <property type="molecule type" value="Genomic_DNA"/>
</dbReference>
<evidence type="ECO:0000313" key="6">
    <source>
        <dbReference type="EMBL" id="CAE6781965.1"/>
    </source>
</evidence>
<sequence>MTHISDITLRFRESAKTGLDQARLYVQRHPRQAAFWCSLLLVVLVLTFGALIGLERFETRAFAGVAVLVAYGLYQTISTYREEKQATGPDVSLRGQMPDQVSRTSSESQTRIEGLRSEFELAIVELAQSSFGQKALSALPWYLLVGPPASGKSTMLLNSGLQVIVPRKDETGGSGTLGSRTCDWWCTNEALFIDTAGHCAVGDEARGEWSVLLESIAAHRQENAVNGVMVTVSLPDLFAAREKDVDVQAKQIRARLEEIIQRLGVVFPVYLVFTKCDVLRGFAEFFEDLDHAGREEQVWGHTFSAGTASSGTPQKQFDTAFSELLQTLLVRRHARLLSVLGSKKAREIFCFPLNLALAKPNLTRFVDLLFQPGQFQDRPLFRGFYLTSATQEGPSLDGVIQLVNRRAGLQERGGVPPIEPREKRPYFVKHLFSGIVVPDQGLAHPSIGVQRRLLLKTRALAAGTAAAGVAFVGASLYSFSLNRDLHNRIEASAGHVYQAIIREAKPFMEGIQDRDLEQFRQQIEVLQADHETRPPLARRWGMNRETTLYPVARDFYLGLFHKFYRDQTRTHMEENLRGFAADPSRAPQAHDSDFYYSYLKTYLMLSYTSGATEPGHLDRPFLADWLRRIWQDLLPARYGQKAATADVKNTIDRQIDLYSRLLQPDQVPFPRDLGLVSATRAALQQSPYPERIYARIQREVMQQYKPVPVTLASLLQGQKTSLLESSDEIPGFFTPQFDNGLFRKVMDRILDRAYADSWVLDVPKDPRAEVERRIHTLYREDYIRRWLQFLAAVKLRAVSTREETITLLQGLTQENSVLVALLKAVDEHTSFSKLSDFVCDVSKGWIHGSASPHPVAEAFHSLHEFVVSCPENQGAPLKQYMQELQQLRDALSRSVEGGAPSSEQLQAEHRLAAITGRLDQRIRSSAEQLLLQPIHMVDVEKRQELSRDCAQAIGSLYPFRPDSADEVTIPNLIDFFNPQSGRLLAFYKSNVSPVSAEEIAKTGASADTVPGTALQQVKVISDALFPSGSPEPKVPFELKPHATGGVGLSEIRLMIEGQELTYQMGPEFYTPFQWTGRSDERGALLQIAVGTDEAQRKSYTKQYEGRWGLFRMLQEGRPVPISPTEYRLSWKFSIGMKDPVVIRFDLKAEHVKHPFAPGFFAKFKCP</sequence>
<keyword evidence="2" id="KW-0472">Membrane</keyword>
<dbReference type="RefSeq" id="WP_213043572.1">
    <property type="nucleotide sequence ID" value="NZ_CAJNBJ010000017.1"/>
</dbReference>
<comment type="caution">
    <text evidence="6">The sequence shown here is derived from an EMBL/GenBank/DDBJ whole genome shotgun (WGS) entry which is preliminary data.</text>
</comment>
<feature type="region of interest" description="Disordered" evidence="1">
    <location>
        <begin position="85"/>
        <end position="107"/>
    </location>
</feature>
<proteinExistence type="predicted"/>
<dbReference type="InterPro" id="IPR053156">
    <property type="entry name" value="T6SS_TssM-like"/>
</dbReference>
<organism evidence="6 7">
    <name type="scientific">Nitrospira defluvii</name>
    <dbReference type="NCBI Taxonomy" id="330214"/>
    <lineage>
        <taxon>Bacteria</taxon>
        <taxon>Pseudomonadati</taxon>
        <taxon>Nitrospirota</taxon>
        <taxon>Nitrospiria</taxon>
        <taxon>Nitrospirales</taxon>
        <taxon>Nitrospiraceae</taxon>
        <taxon>Nitrospira</taxon>
    </lineage>
</organism>
<feature type="domain" description="Type VI secretion system IcmF C-terminal" evidence="3">
    <location>
        <begin position="1036"/>
        <end position="1132"/>
    </location>
</feature>
<protein>
    <submittedName>
        <fullName evidence="6">IcmF-related protein</fullName>
    </submittedName>
</protein>
<dbReference type="Pfam" id="PF06761">
    <property type="entry name" value="IcmF-related"/>
    <property type="match status" value="1"/>
</dbReference>
<dbReference type="InterPro" id="IPR027417">
    <property type="entry name" value="P-loop_NTPase"/>
</dbReference>
<feature type="domain" description="Type VI secretion system component TssM1 N-terminal" evidence="5">
    <location>
        <begin position="204"/>
        <end position="462"/>
    </location>
</feature>
<dbReference type="PANTHER" id="PTHR36153">
    <property type="entry name" value="INNER MEMBRANE PROTEIN-RELATED"/>
    <property type="match status" value="1"/>
</dbReference>
<evidence type="ECO:0000313" key="7">
    <source>
        <dbReference type="Proteomes" id="UP000675880"/>
    </source>
</evidence>
<reference evidence="6 7" key="1">
    <citation type="submission" date="2021-02" db="EMBL/GenBank/DDBJ databases">
        <authorList>
            <person name="Han P."/>
        </authorList>
    </citation>
    <scope>NUCLEOTIDE SEQUENCE [LARGE SCALE GENOMIC DNA]</scope>
    <source>
        <strain evidence="6">Candidatus Nitrospira sp. ZN2</strain>
    </source>
</reference>
<keyword evidence="7" id="KW-1185">Reference proteome</keyword>
<feature type="domain" description="IcmF-related" evidence="4">
    <location>
        <begin position="516"/>
        <end position="830"/>
    </location>
</feature>
<evidence type="ECO:0000259" key="4">
    <source>
        <dbReference type="Pfam" id="PF06761"/>
    </source>
</evidence>
<gene>
    <name evidence="6" type="ORF">NSPZN2_40799</name>
</gene>
<keyword evidence="2" id="KW-1133">Transmembrane helix</keyword>
<dbReference type="Proteomes" id="UP000675880">
    <property type="component" value="Unassembled WGS sequence"/>
</dbReference>
<dbReference type="Gene3D" id="3.40.50.300">
    <property type="entry name" value="P-loop containing nucleotide triphosphate hydrolases"/>
    <property type="match status" value="1"/>
</dbReference>
<accession>A0ABM8S0H2</accession>
<dbReference type="PANTHER" id="PTHR36153:SF1">
    <property type="entry name" value="TYPE VI SECRETION SYSTEM COMPONENT TSSM1"/>
    <property type="match status" value="1"/>
</dbReference>
<dbReference type="InterPro" id="IPR009612">
    <property type="entry name" value="IcmF-rel"/>
</dbReference>
<dbReference type="SUPFAM" id="SSF52540">
    <property type="entry name" value="P-loop containing nucleoside triphosphate hydrolases"/>
    <property type="match status" value="1"/>
</dbReference>
<evidence type="ECO:0000259" key="3">
    <source>
        <dbReference type="Pfam" id="PF06744"/>
    </source>
</evidence>
<evidence type="ECO:0000256" key="2">
    <source>
        <dbReference type="SAM" id="Phobius"/>
    </source>
</evidence>
<evidence type="ECO:0000259" key="5">
    <source>
        <dbReference type="Pfam" id="PF14331"/>
    </source>
</evidence>
<keyword evidence="2" id="KW-0812">Transmembrane</keyword>
<dbReference type="InterPro" id="IPR017731">
    <property type="entry name" value="TssM1-like"/>
</dbReference>
<dbReference type="CDD" id="cd00882">
    <property type="entry name" value="Ras_like_GTPase"/>
    <property type="match status" value="1"/>
</dbReference>
<dbReference type="Pfam" id="PF14331">
    <property type="entry name" value="IcmF-related_N"/>
    <property type="match status" value="1"/>
</dbReference>
<evidence type="ECO:0000256" key="1">
    <source>
        <dbReference type="SAM" id="MobiDB-lite"/>
    </source>
</evidence>
<dbReference type="InterPro" id="IPR010623">
    <property type="entry name" value="IcmF_C"/>
</dbReference>